<dbReference type="InterPro" id="IPR002178">
    <property type="entry name" value="PTS_EIIA_type-2_dom"/>
</dbReference>
<dbReference type="InterPro" id="IPR051351">
    <property type="entry name" value="Ascorbate-PTS_EIIA_comp"/>
</dbReference>
<comment type="function">
    <text evidence="8">The phosphoenolpyruvate-dependent sugar phosphotransferase system (sugar PTS), a major carbohydrate active transport system, catalyzes the phosphorylation of incoming sugar substrates concomitantly with their translocation across the cell membrane. The enzyme II UlaABC PTS system is involved in ascorbate transport.</text>
</comment>
<evidence type="ECO:0000256" key="8">
    <source>
        <dbReference type="ARBA" id="ARBA00037387"/>
    </source>
</evidence>
<evidence type="ECO:0000256" key="10">
    <source>
        <dbReference type="ARBA" id="ARBA00042072"/>
    </source>
</evidence>
<dbReference type="GO" id="GO:0005737">
    <property type="term" value="C:cytoplasm"/>
    <property type="evidence" value="ECO:0007669"/>
    <property type="project" value="UniProtKB-SubCell"/>
</dbReference>
<keyword evidence="5" id="KW-0808">Transferase</keyword>
<protein>
    <recommendedName>
        <fullName evidence="9">Ascorbate-specific PTS system EIIA component</fullName>
    </recommendedName>
    <alternativeName>
        <fullName evidence="10">Ascorbate-specific phosphotransferase enzyme IIA component</fullName>
    </alternativeName>
</protein>
<evidence type="ECO:0000313" key="14">
    <source>
        <dbReference type="Proteomes" id="UP000675554"/>
    </source>
</evidence>
<dbReference type="Gene3D" id="3.40.930.10">
    <property type="entry name" value="Mannitol-specific EII, Chain A"/>
    <property type="match status" value="1"/>
</dbReference>
<name>A0A8T4J4A1_9ACTN</name>
<dbReference type="EMBL" id="JAGSMN010000822">
    <property type="protein sequence ID" value="MBR7677077.1"/>
    <property type="molecule type" value="Genomic_DNA"/>
</dbReference>
<comment type="subcellular location">
    <subcellularLocation>
        <location evidence="1">Cytoplasm</location>
    </subcellularLocation>
</comment>
<dbReference type="Pfam" id="PF00359">
    <property type="entry name" value="PTS_EIIA_2"/>
    <property type="match status" value="1"/>
</dbReference>
<accession>A0A8T4J4A1</accession>
<keyword evidence="13" id="KW-0762">Sugar transport</keyword>
<feature type="non-terminal residue" evidence="13">
    <location>
        <position position="166"/>
    </location>
</feature>
<evidence type="ECO:0000313" key="13">
    <source>
        <dbReference type="EMBL" id="MBR7677077.1"/>
    </source>
</evidence>
<dbReference type="InterPro" id="IPR016152">
    <property type="entry name" value="PTrfase/Anion_transptr"/>
</dbReference>
<keyword evidence="2" id="KW-0813">Transport</keyword>
<dbReference type="GO" id="GO:0009401">
    <property type="term" value="P:phosphoenolpyruvate-dependent sugar phosphotransferase system"/>
    <property type="evidence" value="ECO:0007669"/>
    <property type="project" value="UniProtKB-KW"/>
</dbReference>
<dbReference type="PANTHER" id="PTHR36203:SF1">
    <property type="entry name" value="ASCORBATE-SPECIFIC PTS SYSTEM EIIA COMPONENT"/>
    <property type="match status" value="1"/>
</dbReference>
<evidence type="ECO:0000256" key="9">
    <source>
        <dbReference type="ARBA" id="ARBA00041175"/>
    </source>
</evidence>
<dbReference type="GO" id="GO:0016301">
    <property type="term" value="F:kinase activity"/>
    <property type="evidence" value="ECO:0007669"/>
    <property type="project" value="UniProtKB-KW"/>
</dbReference>
<evidence type="ECO:0000256" key="1">
    <source>
        <dbReference type="ARBA" id="ARBA00004496"/>
    </source>
</evidence>
<evidence type="ECO:0000256" key="3">
    <source>
        <dbReference type="ARBA" id="ARBA00022490"/>
    </source>
</evidence>
<feature type="region of interest" description="Disordered" evidence="11">
    <location>
        <begin position="142"/>
        <end position="166"/>
    </location>
</feature>
<evidence type="ECO:0000256" key="7">
    <source>
        <dbReference type="ARBA" id="ARBA00022777"/>
    </source>
</evidence>
<keyword evidence="3" id="KW-0963">Cytoplasm</keyword>
<evidence type="ECO:0000256" key="6">
    <source>
        <dbReference type="ARBA" id="ARBA00022683"/>
    </source>
</evidence>
<dbReference type="AlphaFoldDB" id="A0A8T4J4A1"/>
<keyword evidence="7" id="KW-0418">Kinase</keyword>
<keyword evidence="4" id="KW-0597">Phosphoprotein</keyword>
<keyword evidence="6" id="KW-0598">Phosphotransferase system</keyword>
<evidence type="ECO:0000256" key="5">
    <source>
        <dbReference type="ARBA" id="ARBA00022679"/>
    </source>
</evidence>
<proteinExistence type="predicted"/>
<reference evidence="13" key="1">
    <citation type="submission" date="2021-04" db="EMBL/GenBank/DDBJ databases">
        <title>Sequencing of actinobacteria type strains.</title>
        <authorList>
            <person name="Nguyen G.-S."/>
            <person name="Wentzel A."/>
        </authorList>
    </citation>
    <scope>NUCLEOTIDE SEQUENCE</scope>
    <source>
        <strain evidence="13">DSM 42095</strain>
    </source>
</reference>
<organism evidence="13 14">
    <name type="scientific">Streptomyces daliensis</name>
    <dbReference type="NCBI Taxonomy" id="299421"/>
    <lineage>
        <taxon>Bacteria</taxon>
        <taxon>Bacillati</taxon>
        <taxon>Actinomycetota</taxon>
        <taxon>Actinomycetes</taxon>
        <taxon>Kitasatosporales</taxon>
        <taxon>Streptomycetaceae</taxon>
        <taxon>Streptomyces</taxon>
    </lineage>
</organism>
<evidence type="ECO:0000256" key="4">
    <source>
        <dbReference type="ARBA" id="ARBA00022553"/>
    </source>
</evidence>
<dbReference type="Proteomes" id="UP000675554">
    <property type="component" value="Unassembled WGS sequence"/>
</dbReference>
<dbReference type="PROSITE" id="PS51094">
    <property type="entry name" value="PTS_EIIA_TYPE_2"/>
    <property type="match status" value="1"/>
</dbReference>
<dbReference type="SUPFAM" id="SSF55804">
    <property type="entry name" value="Phoshotransferase/anion transport protein"/>
    <property type="match status" value="1"/>
</dbReference>
<comment type="caution">
    <text evidence="13">The sequence shown here is derived from an EMBL/GenBank/DDBJ whole genome shotgun (WGS) entry which is preliminary data.</text>
</comment>
<gene>
    <name evidence="13" type="ORF">KDA82_29575</name>
</gene>
<evidence type="ECO:0000256" key="11">
    <source>
        <dbReference type="SAM" id="MobiDB-lite"/>
    </source>
</evidence>
<evidence type="ECO:0000259" key="12">
    <source>
        <dbReference type="PROSITE" id="PS51094"/>
    </source>
</evidence>
<feature type="compositionally biased region" description="Gly residues" evidence="11">
    <location>
        <begin position="146"/>
        <end position="166"/>
    </location>
</feature>
<keyword evidence="14" id="KW-1185">Reference proteome</keyword>
<evidence type="ECO:0000256" key="2">
    <source>
        <dbReference type="ARBA" id="ARBA00022448"/>
    </source>
</evidence>
<sequence length="166" mass="16721">MATLSELLPIEAIRLDVPAADWREAVEAAGALMTATGSSTAAYTAEMVANVEENGPYIVIAPGLAFAHARPSPAVLRTGMSWVRLEEPVEFGHEANDPVSLVVGLAAKDSGDHTAAMAALARLLADPPTADALRDAPTPEALHLALGGGGEGTGAGEGTGTGAARS</sequence>
<dbReference type="PANTHER" id="PTHR36203">
    <property type="entry name" value="ASCORBATE-SPECIFIC PTS SYSTEM EIIA COMPONENT"/>
    <property type="match status" value="1"/>
</dbReference>
<feature type="domain" description="PTS EIIA type-2" evidence="12">
    <location>
        <begin position="6"/>
        <end position="149"/>
    </location>
</feature>